<name>A0A0G4GP30_VITBC</name>
<feature type="compositionally biased region" description="Low complexity" evidence="1">
    <location>
        <begin position="12"/>
        <end position="25"/>
    </location>
</feature>
<feature type="region of interest" description="Disordered" evidence="1">
    <location>
        <begin position="1"/>
        <end position="26"/>
    </location>
</feature>
<sequence>MHPVICSGDVESSPSDGPAAPSPASFVDDKMQEAFGEPLVNSPGDAGFPEWEEYHQRVCQLRLRCVTLSDGNLGEAIADAVADEVESIAGQEAPAKRLFVFIRTLIQRDPDVRQTKDIRRVVWRRLEMWRDGLVEALCEAERLDQQFATTQPPLDDESVYRIFNRLMQGKIRAAVRFVTEKGGRGGDVESSPSDGPAAPSPASFVDDKMQEAFGEPLVNSHGDAGFPEWEEYHQRVCQLRLRCVTLSDGNLGRAIADAVADEVGSIAGQEARAERLFVSIRTLIQRDPDVRQTKDIRRVVWRRLEMWRDGLVEALCEAERLDQQFATTQPPLDDESVYRIFNRLMQGKIRAAVRFVTEKGGRGCPPSFCSS</sequence>
<gene>
    <name evidence="2" type="ORF">Vbra_23223</name>
</gene>
<evidence type="ECO:0000313" key="3">
    <source>
        <dbReference type="Proteomes" id="UP000041254"/>
    </source>
</evidence>
<dbReference type="InParanoid" id="A0A0G4GP30"/>
<dbReference type="Proteomes" id="UP000041254">
    <property type="component" value="Unassembled WGS sequence"/>
</dbReference>
<evidence type="ECO:0000256" key="1">
    <source>
        <dbReference type="SAM" id="MobiDB-lite"/>
    </source>
</evidence>
<feature type="compositionally biased region" description="Low complexity" evidence="1">
    <location>
        <begin position="190"/>
        <end position="201"/>
    </location>
</feature>
<reference evidence="2 3" key="1">
    <citation type="submission" date="2014-11" db="EMBL/GenBank/DDBJ databases">
        <authorList>
            <person name="Zhu J."/>
            <person name="Qi W."/>
            <person name="Song R."/>
        </authorList>
    </citation>
    <scope>NUCLEOTIDE SEQUENCE [LARGE SCALE GENOMIC DNA]</scope>
</reference>
<keyword evidence="3" id="KW-1185">Reference proteome</keyword>
<feature type="region of interest" description="Disordered" evidence="1">
    <location>
        <begin position="182"/>
        <end position="201"/>
    </location>
</feature>
<organism evidence="2 3">
    <name type="scientific">Vitrella brassicaformis (strain CCMP3155)</name>
    <dbReference type="NCBI Taxonomy" id="1169540"/>
    <lineage>
        <taxon>Eukaryota</taxon>
        <taxon>Sar</taxon>
        <taxon>Alveolata</taxon>
        <taxon>Colpodellida</taxon>
        <taxon>Vitrellaceae</taxon>
        <taxon>Vitrella</taxon>
    </lineage>
</organism>
<evidence type="ECO:0000313" key="2">
    <source>
        <dbReference type="EMBL" id="CEM32044.1"/>
    </source>
</evidence>
<proteinExistence type="predicted"/>
<dbReference type="AlphaFoldDB" id="A0A0G4GP30"/>
<accession>A0A0G4GP30</accession>
<dbReference type="EMBL" id="CDMY01000743">
    <property type="protein sequence ID" value="CEM32044.1"/>
    <property type="molecule type" value="Genomic_DNA"/>
</dbReference>
<protein>
    <submittedName>
        <fullName evidence="2">Uncharacterized protein</fullName>
    </submittedName>
</protein>
<dbReference type="VEuPathDB" id="CryptoDB:Vbra_23223"/>